<evidence type="ECO:0000256" key="1">
    <source>
        <dbReference type="SAM" id="MobiDB-lite"/>
    </source>
</evidence>
<dbReference type="Proteomes" id="UP001345963">
    <property type="component" value="Unassembled WGS sequence"/>
</dbReference>
<proteinExistence type="predicted"/>
<dbReference type="EMBL" id="JAHUTI010079862">
    <property type="protein sequence ID" value="MED6258021.1"/>
    <property type="molecule type" value="Genomic_DNA"/>
</dbReference>
<evidence type="ECO:0000313" key="3">
    <source>
        <dbReference type="Proteomes" id="UP001345963"/>
    </source>
</evidence>
<comment type="caution">
    <text evidence="2">The sequence shown here is derived from an EMBL/GenBank/DDBJ whole genome shotgun (WGS) entry which is preliminary data.</text>
</comment>
<reference evidence="2 3" key="1">
    <citation type="submission" date="2021-07" db="EMBL/GenBank/DDBJ databases">
        <authorList>
            <person name="Palmer J.M."/>
        </authorList>
    </citation>
    <scope>NUCLEOTIDE SEQUENCE [LARGE SCALE GENOMIC DNA]</scope>
    <source>
        <strain evidence="2 3">AT_MEX2019</strain>
        <tissue evidence="2">Muscle</tissue>
    </source>
</reference>
<accession>A0ABU7C533</accession>
<feature type="compositionally biased region" description="Basic and acidic residues" evidence="1">
    <location>
        <begin position="43"/>
        <end position="59"/>
    </location>
</feature>
<organism evidence="2 3">
    <name type="scientific">Ataeniobius toweri</name>
    <dbReference type="NCBI Taxonomy" id="208326"/>
    <lineage>
        <taxon>Eukaryota</taxon>
        <taxon>Metazoa</taxon>
        <taxon>Chordata</taxon>
        <taxon>Craniata</taxon>
        <taxon>Vertebrata</taxon>
        <taxon>Euteleostomi</taxon>
        <taxon>Actinopterygii</taxon>
        <taxon>Neopterygii</taxon>
        <taxon>Teleostei</taxon>
        <taxon>Neoteleostei</taxon>
        <taxon>Acanthomorphata</taxon>
        <taxon>Ovalentaria</taxon>
        <taxon>Atherinomorphae</taxon>
        <taxon>Cyprinodontiformes</taxon>
        <taxon>Goodeidae</taxon>
        <taxon>Ataeniobius</taxon>
    </lineage>
</organism>
<feature type="region of interest" description="Disordered" evidence="1">
    <location>
        <begin position="43"/>
        <end position="69"/>
    </location>
</feature>
<protein>
    <submittedName>
        <fullName evidence="2">Uncharacterized protein</fullName>
    </submittedName>
</protein>
<name>A0ABU7C533_9TELE</name>
<gene>
    <name evidence="2" type="ORF">ATANTOWER_001847</name>
</gene>
<keyword evidence="3" id="KW-1185">Reference proteome</keyword>
<sequence length="69" mass="8074">MRPNVYSHRKLLQKVFEAVDLQIPTEANLTSCCYNLRQCCSSNRKENEPPMKTQRDENKHHHSALSSPY</sequence>
<evidence type="ECO:0000313" key="2">
    <source>
        <dbReference type="EMBL" id="MED6258021.1"/>
    </source>
</evidence>